<gene>
    <name evidence="2" type="ORF">EK21DRAFT_93120</name>
</gene>
<keyword evidence="3" id="KW-1185">Reference proteome</keyword>
<dbReference type="AlphaFoldDB" id="A0A9P4H1U4"/>
<comment type="caution">
    <text evidence="2">The sequence shown here is derived from an EMBL/GenBank/DDBJ whole genome shotgun (WGS) entry which is preliminary data.</text>
</comment>
<accession>A0A9P4H1U4</accession>
<name>A0A9P4H1U4_9PLEO</name>
<organism evidence="2 3">
    <name type="scientific">Setomelanomma holmii</name>
    <dbReference type="NCBI Taxonomy" id="210430"/>
    <lineage>
        <taxon>Eukaryota</taxon>
        <taxon>Fungi</taxon>
        <taxon>Dikarya</taxon>
        <taxon>Ascomycota</taxon>
        <taxon>Pezizomycotina</taxon>
        <taxon>Dothideomycetes</taxon>
        <taxon>Pleosporomycetidae</taxon>
        <taxon>Pleosporales</taxon>
        <taxon>Pleosporineae</taxon>
        <taxon>Phaeosphaeriaceae</taxon>
        <taxon>Setomelanomma</taxon>
    </lineage>
</organism>
<protein>
    <submittedName>
        <fullName evidence="2">Uncharacterized protein</fullName>
    </submittedName>
</protein>
<keyword evidence="1" id="KW-0732">Signal</keyword>
<dbReference type="EMBL" id="ML978262">
    <property type="protein sequence ID" value="KAF2025580.1"/>
    <property type="molecule type" value="Genomic_DNA"/>
</dbReference>
<feature type="chain" id="PRO_5040221503" evidence="1">
    <location>
        <begin position="24"/>
        <end position="157"/>
    </location>
</feature>
<evidence type="ECO:0000256" key="1">
    <source>
        <dbReference type="SAM" id="SignalP"/>
    </source>
</evidence>
<dbReference type="Proteomes" id="UP000799777">
    <property type="component" value="Unassembled WGS sequence"/>
</dbReference>
<proteinExistence type="predicted"/>
<evidence type="ECO:0000313" key="2">
    <source>
        <dbReference type="EMBL" id="KAF2025580.1"/>
    </source>
</evidence>
<reference evidence="2" key="1">
    <citation type="journal article" date="2020" name="Stud. Mycol.">
        <title>101 Dothideomycetes genomes: a test case for predicting lifestyles and emergence of pathogens.</title>
        <authorList>
            <person name="Haridas S."/>
            <person name="Albert R."/>
            <person name="Binder M."/>
            <person name="Bloem J."/>
            <person name="Labutti K."/>
            <person name="Salamov A."/>
            <person name="Andreopoulos B."/>
            <person name="Baker S."/>
            <person name="Barry K."/>
            <person name="Bills G."/>
            <person name="Bluhm B."/>
            <person name="Cannon C."/>
            <person name="Castanera R."/>
            <person name="Culley D."/>
            <person name="Daum C."/>
            <person name="Ezra D."/>
            <person name="Gonzalez J."/>
            <person name="Henrissat B."/>
            <person name="Kuo A."/>
            <person name="Liang C."/>
            <person name="Lipzen A."/>
            <person name="Lutzoni F."/>
            <person name="Magnuson J."/>
            <person name="Mondo S."/>
            <person name="Nolan M."/>
            <person name="Ohm R."/>
            <person name="Pangilinan J."/>
            <person name="Park H.-J."/>
            <person name="Ramirez L."/>
            <person name="Alfaro M."/>
            <person name="Sun H."/>
            <person name="Tritt A."/>
            <person name="Yoshinaga Y."/>
            <person name="Zwiers L.-H."/>
            <person name="Turgeon B."/>
            <person name="Goodwin S."/>
            <person name="Spatafora J."/>
            <person name="Crous P."/>
            <person name="Grigoriev I."/>
        </authorList>
    </citation>
    <scope>NUCLEOTIDE SEQUENCE</scope>
    <source>
        <strain evidence="2">CBS 110217</strain>
    </source>
</reference>
<evidence type="ECO:0000313" key="3">
    <source>
        <dbReference type="Proteomes" id="UP000799777"/>
    </source>
</evidence>
<feature type="signal peptide" evidence="1">
    <location>
        <begin position="1"/>
        <end position="23"/>
    </location>
</feature>
<sequence>MRISPLLLILALLSLTLFATCRATAVPRSDAAVNSPSATAIDLTNPAVPIVSLSPRVSISTNLIAPQNSPLIIPRNFNDDCNACTDWRTACMEHSCISTDPDFCDTYCQVRTSEYRPPTNRSGKTCWQVCLQWMYLCPELPWDKWDAIEGTVGGDDV</sequence>